<evidence type="ECO:0000256" key="7">
    <source>
        <dbReference type="SAM" id="Phobius"/>
    </source>
</evidence>
<sequence>MKQEMRRPGRGMYLRLAWTGIRKNRQLYAPYFVAGMAMVMVFYIFRFLGASAVVAQLPGKEVLPVLFNVGGWGIGVFSIPFLFYTSAGLIKSRKKELGLYNILGMNKENLFHVLFWETVISYVVTLLGGLLLGVAFSKVAELGLCNIMDKQVNYRIYVDGASALTAAALFAVIYLLILLNSLWQIRRSNPIELLHGGSVGERPPKSRKIPTILGLLLLAATYGVAVKMRNPIGAGEVAAVGVFLIAGTFLLFLCVSVFLCRVLQNNKKYYYKTSHFVTISTMSFRMKRNGASLAAICILVTLILAILSFAVAFYSGSIGTVNRHYPYDAGISVEIPAENVSEEMTSGTYTRKLRAELENVMKSYADTANTEISEGYSANLMAVMEDGCLDLRLDMRDTWYTPGYFTGWERDSRQIVYVHVLSLADYNRLCGTSYTLSPDEVLLSSEDVRYASDHLILCDGNKIKVKEQTRKIPVMTGVRLDGIALDVYNCDEIYLAVSNLYSFMGGNEDAARYDEANYMAYHWEFGVNVDGTDQEKQDIYEKMEKAVAKLPGESEDSAREDPSADAGNADSADNGGSAGNADSAQDNASEENTAYNADGTSDTVCYLKAERGERFYGLAGGLLFLAIIMNVLFVFVTALIMYYKQISEGYEDQNRFAIMRKIGMTADEIKKSIRSQMLTVFSLPLLVAGVHFVFTSNIIYIMLNYSVMDDRPLLNSVMLLCYLIFAVIYSAVYALTSRTYYRIVNRASTS</sequence>
<feature type="transmembrane region" description="Helical" evidence="7">
    <location>
        <begin position="291"/>
        <end position="314"/>
    </location>
</feature>
<gene>
    <name evidence="9" type="ORF">H9849_04295</name>
</gene>
<name>A0A9D2BDI4_9FIRM</name>
<feature type="transmembrane region" description="Helical" evidence="7">
    <location>
        <begin position="69"/>
        <end position="90"/>
    </location>
</feature>
<feature type="transmembrane region" description="Helical" evidence="7">
    <location>
        <begin position="713"/>
        <end position="736"/>
    </location>
</feature>
<evidence type="ECO:0000256" key="5">
    <source>
        <dbReference type="ARBA" id="ARBA00023136"/>
    </source>
</evidence>
<feature type="transmembrane region" description="Helical" evidence="7">
    <location>
        <begin position="156"/>
        <end position="179"/>
    </location>
</feature>
<evidence type="ECO:0000256" key="1">
    <source>
        <dbReference type="ARBA" id="ARBA00004651"/>
    </source>
</evidence>
<reference evidence="9" key="1">
    <citation type="journal article" date="2021" name="PeerJ">
        <title>Extensive microbial diversity within the chicken gut microbiome revealed by metagenomics and culture.</title>
        <authorList>
            <person name="Gilroy R."/>
            <person name="Ravi A."/>
            <person name="Getino M."/>
            <person name="Pursley I."/>
            <person name="Horton D.L."/>
            <person name="Alikhan N.F."/>
            <person name="Baker D."/>
            <person name="Gharbi K."/>
            <person name="Hall N."/>
            <person name="Watson M."/>
            <person name="Adriaenssens E.M."/>
            <person name="Foster-Nyarko E."/>
            <person name="Jarju S."/>
            <person name="Secka A."/>
            <person name="Antonio M."/>
            <person name="Oren A."/>
            <person name="Chaudhuri R.R."/>
            <person name="La Ragione R."/>
            <person name="Hildebrand F."/>
            <person name="Pallen M.J."/>
        </authorList>
    </citation>
    <scope>NUCLEOTIDE SEQUENCE</scope>
    <source>
        <strain evidence="9">ChiSxjej3B15-1167</strain>
    </source>
</reference>
<dbReference type="Proteomes" id="UP000886805">
    <property type="component" value="Unassembled WGS sequence"/>
</dbReference>
<evidence type="ECO:0000256" key="3">
    <source>
        <dbReference type="ARBA" id="ARBA00022692"/>
    </source>
</evidence>
<evidence type="ECO:0000259" key="8">
    <source>
        <dbReference type="Pfam" id="PF02687"/>
    </source>
</evidence>
<comment type="subcellular location">
    <subcellularLocation>
        <location evidence="1">Cell membrane</location>
        <topology evidence="1">Multi-pass membrane protein</topology>
    </subcellularLocation>
</comment>
<keyword evidence="3 7" id="KW-0812">Transmembrane</keyword>
<keyword evidence="2" id="KW-1003">Cell membrane</keyword>
<feature type="domain" description="ABC3 transporter permease C-terminal" evidence="8">
    <location>
        <begin position="75"/>
        <end position="190"/>
    </location>
</feature>
<feature type="transmembrane region" description="Helical" evidence="7">
    <location>
        <begin position="615"/>
        <end position="643"/>
    </location>
</feature>
<feature type="transmembrane region" description="Helical" evidence="7">
    <location>
        <begin position="110"/>
        <end position="136"/>
    </location>
</feature>
<evidence type="ECO:0000313" key="10">
    <source>
        <dbReference type="Proteomes" id="UP000886805"/>
    </source>
</evidence>
<feature type="transmembrane region" description="Helical" evidence="7">
    <location>
        <begin position="209"/>
        <end position="225"/>
    </location>
</feature>
<evidence type="ECO:0000256" key="2">
    <source>
        <dbReference type="ARBA" id="ARBA00022475"/>
    </source>
</evidence>
<feature type="compositionally biased region" description="Polar residues" evidence="6">
    <location>
        <begin position="585"/>
        <end position="595"/>
    </location>
</feature>
<feature type="transmembrane region" description="Helical" evidence="7">
    <location>
        <begin position="28"/>
        <end position="49"/>
    </location>
</feature>
<keyword evidence="4 7" id="KW-1133">Transmembrane helix</keyword>
<comment type="caution">
    <text evidence="9">The sequence shown here is derived from an EMBL/GenBank/DDBJ whole genome shotgun (WGS) entry which is preliminary data.</text>
</comment>
<dbReference type="InterPro" id="IPR052536">
    <property type="entry name" value="ABC-4_Integral_Memb_Prot"/>
</dbReference>
<evidence type="ECO:0000256" key="4">
    <source>
        <dbReference type="ARBA" id="ARBA00022989"/>
    </source>
</evidence>
<feature type="region of interest" description="Disordered" evidence="6">
    <location>
        <begin position="550"/>
        <end position="595"/>
    </location>
</feature>
<dbReference type="AlphaFoldDB" id="A0A9D2BDI4"/>
<dbReference type="PANTHER" id="PTHR46795">
    <property type="entry name" value="ABC TRANSPORTER PERMEASE-RELATED-RELATED"/>
    <property type="match status" value="1"/>
</dbReference>
<evidence type="ECO:0000313" key="9">
    <source>
        <dbReference type="EMBL" id="HIX72221.1"/>
    </source>
</evidence>
<protein>
    <submittedName>
        <fullName evidence="9">FtsX-like permease family protein</fullName>
    </submittedName>
</protein>
<feature type="transmembrane region" description="Helical" evidence="7">
    <location>
        <begin position="678"/>
        <end position="701"/>
    </location>
</feature>
<dbReference type="GO" id="GO:0005886">
    <property type="term" value="C:plasma membrane"/>
    <property type="evidence" value="ECO:0007669"/>
    <property type="project" value="UniProtKB-SubCell"/>
</dbReference>
<proteinExistence type="predicted"/>
<keyword evidence="5 7" id="KW-0472">Membrane</keyword>
<organism evidence="9 10">
    <name type="scientific">Candidatus Anaerobutyricum stercoripullorum</name>
    <dbReference type="NCBI Taxonomy" id="2838456"/>
    <lineage>
        <taxon>Bacteria</taxon>
        <taxon>Bacillati</taxon>
        <taxon>Bacillota</taxon>
        <taxon>Clostridia</taxon>
        <taxon>Lachnospirales</taxon>
        <taxon>Lachnospiraceae</taxon>
        <taxon>Anaerobutyricum</taxon>
    </lineage>
</organism>
<dbReference type="InterPro" id="IPR003838">
    <property type="entry name" value="ABC3_permease_C"/>
</dbReference>
<feature type="transmembrane region" description="Helical" evidence="7">
    <location>
        <begin position="237"/>
        <end position="263"/>
    </location>
</feature>
<dbReference type="PANTHER" id="PTHR46795:SF3">
    <property type="entry name" value="ABC TRANSPORTER PERMEASE"/>
    <property type="match status" value="1"/>
</dbReference>
<dbReference type="Pfam" id="PF02687">
    <property type="entry name" value="FtsX"/>
    <property type="match status" value="1"/>
</dbReference>
<dbReference type="EMBL" id="DXEQ01000121">
    <property type="protein sequence ID" value="HIX72221.1"/>
    <property type="molecule type" value="Genomic_DNA"/>
</dbReference>
<evidence type="ECO:0000256" key="6">
    <source>
        <dbReference type="SAM" id="MobiDB-lite"/>
    </source>
</evidence>
<feature type="compositionally biased region" description="Low complexity" evidence="6">
    <location>
        <begin position="564"/>
        <end position="584"/>
    </location>
</feature>
<accession>A0A9D2BDI4</accession>
<reference evidence="9" key="2">
    <citation type="submission" date="2021-04" db="EMBL/GenBank/DDBJ databases">
        <authorList>
            <person name="Gilroy R."/>
        </authorList>
    </citation>
    <scope>NUCLEOTIDE SEQUENCE</scope>
    <source>
        <strain evidence="9">ChiSxjej3B15-1167</strain>
    </source>
</reference>